<evidence type="ECO:0000256" key="1">
    <source>
        <dbReference type="SAM" id="MobiDB-lite"/>
    </source>
</evidence>
<reference evidence="2" key="1">
    <citation type="submission" date="2015-12" db="EMBL/GenBank/DDBJ databases">
        <title>Gene expression during late stages of embryo sac development: a critical building block for successful pollen-pistil interactions.</title>
        <authorList>
            <person name="Liu Y."/>
            <person name="Joly V."/>
            <person name="Sabar M."/>
            <person name="Matton D.P."/>
        </authorList>
    </citation>
    <scope>NUCLEOTIDE SEQUENCE</scope>
</reference>
<dbReference type="AlphaFoldDB" id="A0A0V0GYN8"/>
<feature type="region of interest" description="Disordered" evidence="1">
    <location>
        <begin position="1"/>
        <end position="22"/>
    </location>
</feature>
<name>A0A0V0GYN8_SOLCH</name>
<organism evidence="2">
    <name type="scientific">Solanum chacoense</name>
    <name type="common">Chaco potato</name>
    <dbReference type="NCBI Taxonomy" id="4108"/>
    <lineage>
        <taxon>Eukaryota</taxon>
        <taxon>Viridiplantae</taxon>
        <taxon>Streptophyta</taxon>
        <taxon>Embryophyta</taxon>
        <taxon>Tracheophyta</taxon>
        <taxon>Spermatophyta</taxon>
        <taxon>Magnoliopsida</taxon>
        <taxon>eudicotyledons</taxon>
        <taxon>Gunneridae</taxon>
        <taxon>Pentapetalae</taxon>
        <taxon>asterids</taxon>
        <taxon>lamiids</taxon>
        <taxon>Solanales</taxon>
        <taxon>Solanaceae</taxon>
        <taxon>Solanoideae</taxon>
        <taxon>Solaneae</taxon>
        <taxon>Solanum</taxon>
    </lineage>
</organism>
<sequence>MSGGTHSENMTNSVRHSGELRQPDLVESVVEMPDLTILSPRLAQVIDATVTNGTVLDSPRIEIEAEPIKDPPASNWTNLFAKNKVATNGLNLEYIPLRW</sequence>
<dbReference type="EMBL" id="GEDG01028866">
    <property type="protein sequence ID" value="JAP12903.1"/>
    <property type="molecule type" value="Transcribed_RNA"/>
</dbReference>
<proteinExistence type="predicted"/>
<protein>
    <submittedName>
        <fullName evidence="2">Putative ovule protein</fullName>
    </submittedName>
</protein>
<accession>A0A0V0GYN8</accession>
<evidence type="ECO:0000313" key="2">
    <source>
        <dbReference type="EMBL" id="JAP12903.1"/>
    </source>
</evidence>
<feature type="compositionally biased region" description="Polar residues" evidence="1">
    <location>
        <begin position="1"/>
        <end position="15"/>
    </location>
</feature>